<evidence type="ECO:0000256" key="1">
    <source>
        <dbReference type="ARBA" id="ARBA00038494"/>
    </source>
</evidence>
<dbReference type="Gene3D" id="3.90.550.10">
    <property type="entry name" value="Spore Coat Polysaccharide Biosynthesis Protein SpsA, Chain A"/>
    <property type="match status" value="1"/>
</dbReference>
<dbReference type="PANTHER" id="PTHR43630">
    <property type="entry name" value="POLY-BETA-1,6-N-ACETYL-D-GLUCOSAMINE SYNTHASE"/>
    <property type="match status" value="1"/>
</dbReference>
<sequence length="291" mass="31817">MVPGPAMYAPVPITVVIAARDAAAHIGRCVASAAWAAETLVVEGGSSDDTRLLALSEGATVFTHPFSTIGRQRNLAVERARHEWVLVLDAEERCTPQLATEVRDLVASALPGAPVMLGGAARDAFAVPRTSLFDGRALRGGRWRPDAPVRLFRRRLRFDEIPGADRLDTEHAAVGTLSSTLVREVDVAHDAVAERMVRAARDWALQQFTRGERASSFAVVRHFVGQFFASFVWRGGWRDGRAGLGLASLDATEMALRWSQLWALSRRDRSYAVRGGPRASEPAELRTRNAR</sequence>
<keyword evidence="3" id="KW-0808">Transferase</keyword>
<protein>
    <submittedName>
        <fullName evidence="3">Glycosyl transferase family 2</fullName>
    </submittedName>
</protein>
<dbReference type="HOGENOM" id="CLU_065962_1_0_0"/>
<dbReference type="GO" id="GO:0016740">
    <property type="term" value="F:transferase activity"/>
    <property type="evidence" value="ECO:0007669"/>
    <property type="project" value="UniProtKB-KW"/>
</dbReference>
<dbReference type="InParanoid" id="W0RI71"/>
<evidence type="ECO:0000259" key="2">
    <source>
        <dbReference type="Pfam" id="PF00535"/>
    </source>
</evidence>
<dbReference type="Proteomes" id="UP000019151">
    <property type="component" value="Chromosome"/>
</dbReference>
<dbReference type="InterPro" id="IPR001173">
    <property type="entry name" value="Glyco_trans_2-like"/>
</dbReference>
<organism evidence="3 4">
    <name type="scientific">Gemmatirosa kalamazoonensis</name>
    <dbReference type="NCBI Taxonomy" id="861299"/>
    <lineage>
        <taxon>Bacteria</taxon>
        <taxon>Pseudomonadati</taxon>
        <taxon>Gemmatimonadota</taxon>
        <taxon>Gemmatimonadia</taxon>
        <taxon>Gemmatimonadales</taxon>
        <taxon>Gemmatimonadaceae</taxon>
        <taxon>Gemmatirosa</taxon>
    </lineage>
</organism>
<comment type="similarity">
    <text evidence="1">Belongs to the glycosyltransferase 2 family. WaaE/KdtX subfamily.</text>
</comment>
<dbReference type="PANTHER" id="PTHR43630:SF2">
    <property type="entry name" value="GLYCOSYLTRANSFERASE"/>
    <property type="match status" value="1"/>
</dbReference>
<dbReference type="AlphaFoldDB" id="W0RI71"/>
<feature type="domain" description="Glycosyltransferase 2-like" evidence="2">
    <location>
        <begin position="14"/>
        <end position="98"/>
    </location>
</feature>
<dbReference type="CDD" id="cd02511">
    <property type="entry name" value="Beta4Glucosyltransferase"/>
    <property type="match status" value="1"/>
</dbReference>
<dbReference type="SUPFAM" id="SSF53448">
    <property type="entry name" value="Nucleotide-diphospho-sugar transferases"/>
    <property type="match status" value="1"/>
</dbReference>
<dbReference type="InterPro" id="IPR029044">
    <property type="entry name" value="Nucleotide-diphossugar_trans"/>
</dbReference>
<dbReference type="eggNOG" id="COG0463">
    <property type="taxonomic scope" value="Bacteria"/>
</dbReference>
<evidence type="ECO:0000313" key="3">
    <source>
        <dbReference type="EMBL" id="AHG90122.1"/>
    </source>
</evidence>
<reference evidence="3 4" key="1">
    <citation type="journal article" date="2014" name="Genome Announc.">
        <title>Genome Sequence and Methylome of Soil Bacterium Gemmatirosa kalamazoonensis KBS708T, a Member of the Rarely Cultivated Gemmatimonadetes Phylum.</title>
        <authorList>
            <person name="Debruyn J.M."/>
            <person name="Radosevich M."/>
            <person name="Wommack K.E."/>
            <person name="Polson S.W."/>
            <person name="Hauser L.J."/>
            <person name="Fawaz M.N."/>
            <person name="Korlach J."/>
            <person name="Tsai Y.C."/>
        </authorList>
    </citation>
    <scope>NUCLEOTIDE SEQUENCE [LARGE SCALE GENOMIC DNA]</scope>
    <source>
        <strain evidence="3 4">KBS708</strain>
    </source>
</reference>
<keyword evidence="4" id="KW-1185">Reference proteome</keyword>
<name>W0RI71_9BACT</name>
<dbReference type="EMBL" id="CP007128">
    <property type="protein sequence ID" value="AHG90122.1"/>
    <property type="molecule type" value="Genomic_DNA"/>
</dbReference>
<gene>
    <name evidence="3" type="ORF">J421_2585</name>
</gene>
<dbReference type="STRING" id="861299.J421_2585"/>
<dbReference type="Pfam" id="PF00535">
    <property type="entry name" value="Glycos_transf_2"/>
    <property type="match status" value="1"/>
</dbReference>
<proteinExistence type="inferred from homology"/>
<dbReference type="KEGG" id="gba:J421_2585"/>
<evidence type="ECO:0000313" key="4">
    <source>
        <dbReference type="Proteomes" id="UP000019151"/>
    </source>
</evidence>
<accession>W0RI71</accession>